<evidence type="ECO:0000313" key="2">
    <source>
        <dbReference type="Proteomes" id="UP000676565"/>
    </source>
</evidence>
<sequence>MTLVIGARGQAVQGEGLPLIRDAGATLQADLTIQPLSRDVSPTSRAWDAVKGGVNLSYTNSEALPAPPAGQRWTYNLFWADRTGKKISEGLLGAGLAMDRGKGPHSEYVISIGAPPPDATQLLYEVNSGGLAGENRSNNTRLIAYAPAVNSFTAKYDGTGTADTVIGRFFSGSDPKLRFNPIDQTYSAVLSDSLAAFKPQVTVSIGGQPFVATRQADGVTYRTEPIDPGQFVGDKIIEVKATIGGASQGETWKGTLDTEPLPEWVSKLGKGKTLAWARSASGGLEYQIEGRLLDVNTPALLDIPDGVWLGGAEDLKSKVVAKLGVKVVADLDPKKSPDVSGTLDVAAELLGKTITKLKQYHSPSNDPFALTFKLDGQTLELTDATATYTLPGPVVLEPVNFDFGNKFLTTTWYQAQSKIVFTPSLQRLVLSATFGTDGKMTAGSIDVGMKGVLAGDLLNAGINNKYLLRTLQAAARLFGTAPLPSALGSYLVEFLQYVGVVPTFKMSLRANGELAFGAKIDLMNPQKSTVEKATMSLAVSGRVLMTWLGKTDEIARIDEILNQQFGIEIK</sequence>
<dbReference type="EMBL" id="JAGKQQ010000001">
    <property type="protein sequence ID" value="MBP3954753.1"/>
    <property type="molecule type" value="Genomic_DNA"/>
</dbReference>
<organism evidence="1 2">
    <name type="scientific">Gemmata palustris</name>
    <dbReference type="NCBI Taxonomy" id="2822762"/>
    <lineage>
        <taxon>Bacteria</taxon>
        <taxon>Pseudomonadati</taxon>
        <taxon>Planctomycetota</taxon>
        <taxon>Planctomycetia</taxon>
        <taxon>Gemmatales</taxon>
        <taxon>Gemmataceae</taxon>
        <taxon>Gemmata</taxon>
    </lineage>
</organism>
<keyword evidence="2" id="KW-1185">Reference proteome</keyword>
<evidence type="ECO:0000313" key="1">
    <source>
        <dbReference type="EMBL" id="MBP3954753.1"/>
    </source>
</evidence>
<accession>A0ABS5BM14</accession>
<protein>
    <recommendedName>
        <fullName evidence="3">Dicarboxylate transport domain-containing protein</fullName>
    </recommendedName>
</protein>
<dbReference type="RefSeq" id="WP_210652869.1">
    <property type="nucleotide sequence ID" value="NZ_JAGKQQ010000001.1"/>
</dbReference>
<comment type="caution">
    <text evidence="1">The sequence shown here is derived from an EMBL/GenBank/DDBJ whole genome shotgun (WGS) entry which is preliminary data.</text>
</comment>
<evidence type="ECO:0008006" key="3">
    <source>
        <dbReference type="Google" id="ProtNLM"/>
    </source>
</evidence>
<name>A0ABS5BM14_9BACT</name>
<proteinExistence type="predicted"/>
<dbReference type="Proteomes" id="UP000676565">
    <property type="component" value="Unassembled WGS sequence"/>
</dbReference>
<reference evidence="1 2" key="1">
    <citation type="submission" date="2021-04" db="EMBL/GenBank/DDBJ databases">
        <authorList>
            <person name="Ivanova A."/>
        </authorList>
    </citation>
    <scope>NUCLEOTIDE SEQUENCE [LARGE SCALE GENOMIC DNA]</scope>
    <source>
        <strain evidence="1 2">G18</strain>
    </source>
</reference>
<gene>
    <name evidence="1" type="ORF">J8F10_05575</name>
</gene>